<dbReference type="InterPro" id="IPR016098">
    <property type="entry name" value="CAP/MinC_C"/>
</dbReference>
<dbReference type="EMBL" id="KB454536">
    <property type="protein sequence ID" value="EME27168.1"/>
    <property type="molecule type" value="Genomic_DNA"/>
</dbReference>
<gene>
    <name evidence="3" type="ORF">Gasu_52700</name>
</gene>
<evidence type="ECO:0000256" key="1">
    <source>
        <dbReference type="ARBA" id="ARBA00008848"/>
    </source>
</evidence>
<sequence>MSTHTFFDNMQMKVKSLQQEIQNLADCEKPVQLKNIVNLDSIFMSLCQETSSNQRLLTAYEKRKMNILLDEVHEGLQNIKDKLQPTRKLRWDITRKDKVSQEERKVPEDMVPSSQQIETVSDKSAQVIIQNLTDETSDVTDSLVSVDKRGWTRDCQIKNLRNCKVMIGPVQTAAYIQECIDCVVCVAAQQIRIHDCQRCVFRVQSKQGSILERSKDIVFGPYNYEYPGIEEDFQQVELYCEKDSWKKVRDFQFFSNPKENNWSLVEEDDDSFCGRNERR</sequence>
<dbReference type="PANTHER" id="PTHR15139">
    <property type="entry name" value="TUBULIN FOLDING COFACTOR C"/>
    <property type="match status" value="1"/>
</dbReference>
<reference evidence="4" key="1">
    <citation type="journal article" date="2013" name="Science">
        <title>Gene transfer from bacteria and archaea facilitated evolution of an extremophilic eukaryote.</title>
        <authorList>
            <person name="Schonknecht G."/>
            <person name="Chen W.H."/>
            <person name="Ternes C.M."/>
            <person name="Barbier G.G."/>
            <person name="Shrestha R.P."/>
            <person name="Stanke M."/>
            <person name="Brautigam A."/>
            <person name="Baker B.J."/>
            <person name="Banfield J.F."/>
            <person name="Garavito R.M."/>
            <person name="Carr K."/>
            <person name="Wilkerson C."/>
            <person name="Rensing S.A."/>
            <person name="Gagneul D."/>
            <person name="Dickenson N.E."/>
            <person name="Oesterhelt C."/>
            <person name="Lercher M.J."/>
            <person name="Weber A.P."/>
        </authorList>
    </citation>
    <scope>NUCLEOTIDE SEQUENCE [LARGE SCALE GENOMIC DNA]</scope>
    <source>
        <strain evidence="4">074W</strain>
    </source>
</reference>
<dbReference type="eggNOG" id="KOG2512">
    <property type="taxonomic scope" value="Eukaryota"/>
</dbReference>
<dbReference type="Gene3D" id="2.160.20.70">
    <property type="match status" value="1"/>
</dbReference>
<evidence type="ECO:0000313" key="3">
    <source>
        <dbReference type="EMBL" id="EME27168.1"/>
    </source>
</evidence>
<dbReference type="OMA" id="FTECEVF"/>
<dbReference type="GeneID" id="17086098"/>
<proteinExistence type="inferred from homology"/>
<dbReference type="GO" id="GO:0007021">
    <property type="term" value="P:tubulin complex assembly"/>
    <property type="evidence" value="ECO:0007669"/>
    <property type="project" value="TreeGrafter"/>
</dbReference>
<dbReference type="GO" id="GO:0007023">
    <property type="term" value="P:post-chaperonin tubulin folding pathway"/>
    <property type="evidence" value="ECO:0007669"/>
    <property type="project" value="InterPro"/>
</dbReference>
<dbReference type="RefSeq" id="XP_005703688.1">
    <property type="nucleotide sequence ID" value="XM_005703631.1"/>
</dbReference>
<dbReference type="Pfam" id="PF07986">
    <property type="entry name" value="TBCC"/>
    <property type="match status" value="1"/>
</dbReference>
<feature type="domain" description="C-CAP/cofactor C-like" evidence="2">
    <location>
        <begin position="112"/>
        <end position="253"/>
    </location>
</feature>
<dbReference type="AlphaFoldDB" id="M2XU26"/>
<comment type="similarity">
    <text evidence="1">Belongs to the TBCC family.</text>
</comment>
<dbReference type="Gramene" id="EME27168">
    <property type="protein sequence ID" value="EME27168"/>
    <property type="gene ID" value="Gasu_52700"/>
</dbReference>
<dbReference type="PANTHER" id="PTHR15139:SF0">
    <property type="entry name" value="TUBULIN-SPECIFIC CHAPERONE C"/>
    <property type="match status" value="1"/>
</dbReference>
<dbReference type="OrthoDB" id="194775at2759"/>
<dbReference type="KEGG" id="gsl:Gasu_52700"/>
<organism evidence="3 4">
    <name type="scientific">Galdieria sulphuraria</name>
    <name type="common">Red alga</name>
    <dbReference type="NCBI Taxonomy" id="130081"/>
    <lineage>
        <taxon>Eukaryota</taxon>
        <taxon>Rhodophyta</taxon>
        <taxon>Bangiophyceae</taxon>
        <taxon>Galdieriales</taxon>
        <taxon>Galdieriaceae</taxon>
        <taxon>Galdieria</taxon>
    </lineage>
</organism>
<protein>
    <submittedName>
        <fullName evidence="3">Tubulin folding cofactor</fullName>
    </submittedName>
</protein>
<keyword evidence="4" id="KW-1185">Reference proteome</keyword>
<evidence type="ECO:0000259" key="2">
    <source>
        <dbReference type="PROSITE" id="PS51329"/>
    </source>
</evidence>
<evidence type="ECO:0000313" key="4">
    <source>
        <dbReference type="Proteomes" id="UP000030680"/>
    </source>
</evidence>
<dbReference type="InterPro" id="IPR017901">
    <property type="entry name" value="C-CAP_CF_C-like"/>
</dbReference>
<dbReference type="Proteomes" id="UP000030680">
    <property type="component" value="Unassembled WGS sequence"/>
</dbReference>
<dbReference type="InterPro" id="IPR027684">
    <property type="entry name" value="TBCC"/>
</dbReference>
<dbReference type="STRING" id="130081.M2XU26"/>
<dbReference type="GO" id="GO:0005737">
    <property type="term" value="C:cytoplasm"/>
    <property type="evidence" value="ECO:0007669"/>
    <property type="project" value="TreeGrafter"/>
</dbReference>
<name>M2XU26_GALSU</name>
<dbReference type="InterPro" id="IPR012945">
    <property type="entry name" value="Tubulin-bd_cofactor_C_dom"/>
</dbReference>
<dbReference type="PROSITE" id="PS51329">
    <property type="entry name" value="C_CAP_COFACTOR_C"/>
    <property type="match status" value="1"/>
</dbReference>
<accession>M2XU26</accession>